<organism evidence="2 3">
    <name type="scientific">Nonomuraea cavernae</name>
    <dbReference type="NCBI Taxonomy" id="2045107"/>
    <lineage>
        <taxon>Bacteria</taxon>
        <taxon>Bacillati</taxon>
        <taxon>Actinomycetota</taxon>
        <taxon>Actinomycetes</taxon>
        <taxon>Streptosporangiales</taxon>
        <taxon>Streptosporangiaceae</taxon>
        <taxon>Nonomuraea</taxon>
    </lineage>
</organism>
<keyword evidence="1" id="KW-1133">Transmembrane helix</keyword>
<keyword evidence="1" id="KW-0812">Transmembrane</keyword>
<evidence type="ECO:0000256" key="1">
    <source>
        <dbReference type="SAM" id="Phobius"/>
    </source>
</evidence>
<feature type="transmembrane region" description="Helical" evidence="1">
    <location>
        <begin position="95"/>
        <end position="114"/>
    </location>
</feature>
<protein>
    <submittedName>
        <fullName evidence="2">Uncharacterized protein</fullName>
    </submittedName>
</protein>
<dbReference type="AlphaFoldDB" id="A0A918DP02"/>
<reference evidence="2" key="2">
    <citation type="submission" date="2020-09" db="EMBL/GenBank/DDBJ databases">
        <authorList>
            <person name="Sun Q."/>
            <person name="Zhou Y."/>
        </authorList>
    </citation>
    <scope>NUCLEOTIDE SEQUENCE</scope>
    <source>
        <strain evidence="2">CGMCC 4.7368</strain>
    </source>
</reference>
<reference evidence="2" key="1">
    <citation type="journal article" date="2014" name="Int. J. Syst. Evol. Microbiol.">
        <title>Complete genome sequence of Corynebacterium casei LMG S-19264T (=DSM 44701T), isolated from a smear-ripened cheese.</title>
        <authorList>
            <consortium name="US DOE Joint Genome Institute (JGI-PGF)"/>
            <person name="Walter F."/>
            <person name="Albersmeier A."/>
            <person name="Kalinowski J."/>
            <person name="Ruckert C."/>
        </authorList>
    </citation>
    <scope>NUCLEOTIDE SEQUENCE</scope>
    <source>
        <strain evidence="2">CGMCC 4.7368</strain>
    </source>
</reference>
<proteinExistence type="predicted"/>
<dbReference type="EMBL" id="BMNH01000023">
    <property type="protein sequence ID" value="GGO77526.1"/>
    <property type="molecule type" value="Genomic_DNA"/>
</dbReference>
<comment type="caution">
    <text evidence="2">The sequence shown here is derived from an EMBL/GenBank/DDBJ whole genome shotgun (WGS) entry which is preliminary data.</text>
</comment>
<evidence type="ECO:0000313" key="3">
    <source>
        <dbReference type="Proteomes" id="UP000646523"/>
    </source>
</evidence>
<dbReference type="Proteomes" id="UP000646523">
    <property type="component" value="Unassembled WGS sequence"/>
</dbReference>
<feature type="transmembrane region" description="Helical" evidence="1">
    <location>
        <begin position="120"/>
        <end position="138"/>
    </location>
</feature>
<sequence>MNSYERRCRLLLQAYPSRYRQARGEELIGTLLDLAEPERAWPTLRDSLDVVRGGIVLRLRERPPLWHWARYRLLHKRLPYAYRWWARDDLVGKWYLARQYMAWLLLTSPLWTFIAPGGLLWGDLVIASALLLMVGYLSRPTLRRYQLSRHEFDHEGTPIGQ</sequence>
<gene>
    <name evidence="2" type="ORF">GCM10012289_57390</name>
</gene>
<keyword evidence="1" id="KW-0472">Membrane</keyword>
<evidence type="ECO:0000313" key="2">
    <source>
        <dbReference type="EMBL" id="GGO77526.1"/>
    </source>
</evidence>
<keyword evidence="3" id="KW-1185">Reference proteome</keyword>
<name>A0A918DP02_9ACTN</name>
<accession>A0A918DP02</accession>
<dbReference type="RefSeq" id="WP_189127310.1">
    <property type="nucleotide sequence ID" value="NZ_BMNH01000023.1"/>
</dbReference>